<evidence type="ECO:0000313" key="2">
    <source>
        <dbReference type="EMBL" id="KAF5346417.1"/>
    </source>
</evidence>
<organism evidence="2 3">
    <name type="scientific">Tetrapyrgos nigripes</name>
    <dbReference type="NCBI Taxonomy" id="182062"/>
    <lineage>
        <taxon>Eukaryota</taxon>
        <taxon>Fungi</taxon>
        <taxon>Dikarya</taxon>
        <taxon>Basidiomycota</taxon>
        <taxon>Agaricomycotina</taxon>
        <taxon>Agaricomycetes</taxon>
        <taxon>Agaricomycetidae</taxon>
        <taxon>Agaricales</taxon>
        <taxon>Marasmiineae</taxon>
        <taxon>Marasmiaceae</taxon>
        <taxon>Tetrapyrgos</taxon>
    </lineage>
</organism>
<dbReference type="InterPro" id="IPR036249">
    <property type="entry name" value="Thioredoxin-like_sf"/>
</dbReference>
<gene>
    <name evidence="2" type="ORF">D9758_012749</name>
</gene>
<dbReference type="Pfam" id="PF13409">
    <property type="entry name" value="GST_N_2"/>
    <property type="match status" value="1"/>
</dbReference>
<dbReference type="OrthoDB" id="4951845at2759"/>
<dbReference type="PROSITE" id="PS50404">
    <property type="entry name" value="GST_NTER"/>
    <property type="match status" value="1"/>
</dbReference>
<sequence>MIILYDFRSANPPTDPRCGYSPFSWRVRFALRIKGLPYKHHWLELPDLEGIAKSVGADPTSKKPDGSPRYTIPFIHDPTTNKVVSNSFDIVDYLDSTYLDTTKMIPEETRLLQSVFANSDYTLVGQFMYPVIGKTMTKRTPSLVTPRNLEAMKARGPLPELTDEQEKEAWEKFKNVLGGFAKQMNDAGPFVMGKKVSMADAVLFGWFGITRWLWNETTDEWKDMMSWHGGRWNKLIEAFESLPEVEKYCDAEGNLKI</sequence>
<name>A0A8H5CTM9_9AGAR</name>
<dbReference type="PANTHER" id="PTHR43968">
    <property type="match status" value="1"/>
</dbReference>
<dbReference type="InterPro" id="IPR054416">
    <property type="entry name" value="GST_UstS-like_C"/>
</dbReference>
<dbReference type="GO" id="GO:0005737">
    <property type="term" value="C:cytoplasm"/>
    <property type="evidence" value="ECO:0007669"/>
    <property type="project" value="TreeGrafter"/>
</dbReference>
<dbReference type="InterPro" id="IPR004045">
    <property type="entry name" value="Glutathione_S-Trfase_N"/>
</dbReference>
<protein>
    <recommendedName>
        <fullName evidence="1">GST N-terminal domain-containing protein</fullName>
    </recommendedName>
</protein>
<dbReference type="AlphaFoldDB" id="A0A8H5CTM9"/>
<dbReference type="EMBL" id="JAACJM010000102">
    <property type="protein sequence ID" value="KAF5346417.1"/>
    <property type="molecule type" value="Genomic_DNA"/>
</dbReference>
<evidence type="ECO:0000313" key="3">
    <source>
        <dbReference type="Proteomes" id="UP000559256"/>
    </source>
</evidence>
<dbReference type="Gene3D" id="3.40.30.10">
    <property type="entry name" value="Glutaredoxin"/>
    <property type="match status" value="1"/>
</dbReference>
<dbReference type="Pfam" id="PF22041">
    <property type="entry name" value="GST_C_7"/>
    <property type="match status" value="1"/>
</dbReference>
<evidence type="ECO:0000259" key="1">
    <source>
        <dbReference type="PROSITE" id="PS50404"/>
    </source>
</evidence>
<dbReference type="PANTHER" id="PTHR43968:SF6">
    <property type="entry name" value="GLUTATHIONE S-TRANSFERASE OMEGA"/>
    <property type="match status" value="1"/>
</dbReference>
<dbReference type="SUPFAM" id="SSF47616">
    <property type="entry name" value="GST C-terminal domain-like"/>
    <property type="match status" value="1"/>
</dbReference>
<dbReference type="SUPFAM" id="SSF52833">
    <property type="entry name" value="Thioredoxin-like"/>
    <property type="match status" value="1"/>
</dbReference>
<dbReference type="InterPro" id="IPR050983">
    <property type="entry name" value="GST_Omega/HSP26"/>
</dbReference>
<reference evidence="2 3" key="1">
    <citation type="journal article" date="2020" name="ISME J.">
        <title>Uncovering the hidden diversity of litter-decomposition mechanisms in mushroom-forming fungi.</title>
        <authorList>
            <person name="Floudas D."/>
            <person name="Bentzer J."/>
            <person name="Ahren D."/>
            <person name="Johansson T."/>
            <person name="Persson P."/>
            <person name="Tunlid A."/>
        </authorList>
    </citation>
    <scope>NUCLEOTIDE SEQUENCE [LARGE SCALE GENOMIC DNA]</scope>
    <source>
        <strain evidence="2 3">CBS 291.85</strain>
    </source>
</reference>
<dbReference type="Gene3D" id="1.20.1050.10">
    <property type="match status" value="1"/>
</dbReference>
<feature type="domain" description="GST N-terminal" evidence="1">
    <location>
        <begin position="11"/>
        <end position="102"/>
    </location>
</feature>
<keyword evidence="3" id="KW-1185">Reference proteome</keyword>
<proteinExistence type="predicted"/>
<dbReference type="Proteomes" id="UP000559256">
    <property type="component" value="Unassembled WGS sequence"/>
</dbReference>
<comment type="caution">
    <text evidence="2">The sequence shown here is derived from an EMBL/GenBank/DDBJ whole genome shotgun (WGS) entry which is preliminary data.</text>
</comment>
<dbReference type="InterPro" id="IPR036282">
    <property type="entry name" value="Glutathione-S-Trfase_C_sf"/>
</dbReference>
<accession>A0A8H5CTM9</accession>